<dbReference type="Gene3D" id="3.40.50.300">
    <property type="entry name" value="P-loop containing nucleotide triphosphate hydrolases"/>
    <property type="match status" value="1"/>
</dbReference>
<dbReference type="AlphaFoldDB" id="A0AAD4M447"/>
<dbReference type="PRINTS" id="PR00449">
    <property type="entry name" value="RASTRNSFRMNG"/>
</dbReference>
<dbReference type="EMBL" id="WTXG01000017">
    <property type="protein sequence ID" value="KAI0300633.1"/>
    <property type="molecule type" value="Genomic_DNA"/>
</dbReference>
<evidence type="ECO:0000313" key="3">
    <source>
        <dbReference type="EMBL" id="KAI0300633.1"/>
    </source>
</evidence>
<dbReference type="PROSITE" id="PS51419">
    <property type="entry name" value="RAB"/>
    <property type="match status" value="1"/>
</dbReference>
<keyword evidence="4" id="KW-1185">Reference proteome</keyword>
<dbReference type="GO" id="GO:0005525">
    <property type="term" value="F:GTP binding"/>
    <property type="evidence" value="ECO:0007669"/>
    <property type="project" value="UniProtKB-KW"/>
</dbReference>
<dbReference type="NCBIfam" id="TIGR00231">
    <property type="entry name" value="small_GTP"/>
    <property type="match status" value="1"/>
</dbReference>
<reference evidence="3" key="1">
    <citation type="journal article" date="2022" name="New Phytol.">
        <title>Evolutionary transition to the ectomycorrhizal habit in the genomes of a hyperdiverse lineage of mushroom-forming fungi.</title>
        <authorList>
            <person name="Looney B."/>
            <person name="Miyauchi S."/>
            <person name="Morin E."/>
            <person name="Drula E."/>
            <person name="Courty P.E."/>
            <person name="Kohler A."/>
            <person name="Kuo A."/>
            <person name="LaButti K."/>
            <person name="Pangilinan J."/>
            <person name="Lipzen A."/>
            <person name="Riley R."/>
            <person name="Andreopoulos W."/>
            <person name="He G."/>
            <person name="Johnson J."/>
            <person name="Nolan M."/>
            <person name="Tritt A."/>
            <person name="Barry K.W."/>
            <person name="Grigoriev I.V."/>
            <person name="Nagy L.G."/>
            <person name="Hibbett D."/>
            <person name="Henrissat B."/>
            <person name="Matheny P.B."/>
            <person name="Labbe J."/>
            <person name="Martin F.M."/>
        </authorList>
    </citation>
    <scope>NUCLEOTIDE SEQUENCE</scope>
    <source>
        <strain evidence="3">BPL690</strain>
    </source>
</reference>
<organism evidence="3 4">
    <name type="scientific">Multifurca ochricompacta</name>
    <dbReference type="NCBI Taxonomy" id="376703"/>
    <lineage>
        <taxon>Eukaryota</taxon>
        <taxon>Fungi</taxon>
        <taxon>Dikarya</taxon>
        <taxon>Basidiomycota</taxon>
        <taxon>Agaricomycotina</taxon>
        <taxon>Agaricomycetes</taxon>
        <taxon>Russulales</taxon>
        <taxon>Russulaceae</taxon>
        <taxon>Multifurca</taxon>
    </lineage>
</organism>
<accession>A0AAD4M447</accession>
<dbReference type="GO" id="GO:0003924">
    <property type="term" value="F:GTPase activity"/>
    <property type="evidence" value="ECO:0007669"/>
    <property type="project" value="InterPro"/>
</dbReference>
<dbReference type="SUPFAM" id="SSF52540">
    <property type="entry name" value="P-loop containing nucleoside triphosphate hydrolases"/>
    <property type="match status" value="1"/>
</dbReference>
<dbReference type="PROSITE" id="PS51421">
    <property type="entry name" value="RAS"/>
    <property type="match status" value="1"/>
</dbReference>
<dbReference type="SMART" id="SM00173">
    <property type="entry name" value="RAS"/>
    <property type="match status" value="1"/>
</dbReference>
<proteinExistence type="predicted"/>
<dbReference type="Pfam" id="PF00071">
    <property type="entry name" value="Ras"/>
    <property type="match status" value="1"/>
</dbReference>
<dbReference type="InterPro" id="IPR027417">
    <property type="entry name" value="P-loop_NTPase"/>
</dbReference>
<dbReference type="InterPro" id="IPR001806">
    <property type="entry name" value="Small_GTPase"/>
</dbReference>
<evidence type="ECO:0000313" key="4">
    <source>
        <dbReference type="Proteomes" id="UP001203297"/>
    </source>
</evidence>
<keyword evidence="2" id="KW-0342">GTP-binding</keyword>
<dbReference type="PANTHER" id="PTHR47977">
    <property type="entry name" value="RAS-RELATED PROTEIN RAB"/>
    <property type="match status" value="1"/>
</dbReference>
<dbReference type="InterPro" id="IPR050227">
    <property type="entry name" value="Rab"/>
</dbReference>
<evidence type="ECO:0000256" key="2">
    <source>
        <dbReference type="ARBA" id="ARBA00023134"/>
    </source>
</evidence>
<dbReference type="Proteomes" id="UP001203297">
    <property type="component" value="Unassembled WGS sequence"/>
</dbReference>
<dbReference type="FunFam" id="3.40.50.300:FF:001329">
    <property type="entry name" value="Small GTP-binding protein, putative"/>
    <property type="match status" value="1"/>
</dbReference>
<comment type="caution">
    <text evidence="3">The sequence shown here is derived from an EMBL/GenBank/DDBJ whole genome shotgun (WGS) entry which is preliminary data.</text>
</comment>
<gene>
    <name evidence="3" type="ORF">B0F90DRAFT_393531</name>
</gene>
<protein>
    <submittedName>
        <fullName evidence="3">Small GTPase superfamily</fullName>
    </submittedName>
</protein>
<sequence length="201" mass="22455">MSSESSISRTGPINAKLLMIGVASVGKSSLLLRFTDQQWLPEHQATVGVDTWSHKLNVRGKRVNLTVWDTAGQERFRAITSSYYRGTQGILLVYDITDRESYEALPWWFGDRGRNVPESVVKIVVGNKADKEHARQVSTAEAAAYAARMGCLFVETSAKTAVGVCDAFRDVVERIVETPELWVAQEERRVSSPRHQVPCMI</sequence>
<evidence type="ECO:0000256" key="1">
    <source>
        <dbReference type="ARBA" id="ARBA00022741"/>
    </source>
</evidence>
<dbReference type="SMART" id="SM00176">
    <property type="entry name" value="RAN"/>
    <property type="match status" value="1"/>
</dbReference>
<dbReference type="SMART" id="SM00174">
    <property type="entry name" value="RHO"/>
    <property type="match status" value="1"/>
</dbReference>
<dbReference type="CDD" id="cd00154">
    <property type="entry name" value="Rab"/>
    <property type="match status" value="1"/>
</dbReference>
<keyword evidence="1" id="KW-0547">Nucleotide-binding</keyword>
<name>A0AAD4M447_9AGAM</name>
<dbReference type="InterPro" id="IPR005225">
    <property type="entry name" value="Small_GTP-bd"/>
</dbReference>
<dbReference type="SMART" id="SM00175">
    <property type="entry name" value="RAB"/>
    <property type="match status" value="1"/>
</dbReference>